<reference evidence="3 4" key="1">
    <citation type="submission" date="2019-09" db="EMBL/GenBank/DDBJ databases">
        <title>Genome Sequences of Streptomyces kaniharaensis ATCC 21070.</title>
        <authorList>
            <person name="Zhu W."/>
            <person name="De Crecy-Lagard V."/>
            <person name="Richards N.G."/>
        </authorList>
    </citation>
    <scope>NUCLEOTIDE SEQUENCE [LARGE SCALE GENOMIC DNA]</scope>
    <source>
        <strain evidence="3 4">SF-557</strain>
    </source>
</reference>
<proteinExistence type="predicted"/>
<evidence type="ECO:0000259" key="2">
    <source>
        <dbReference type="Pfam" id="PF03771"/>
    </source>
</evidence>
<accession>A0A6N7KTI6</accession>
<protein>
    <submittedName>
        <fullName evidence="3">DUF317 domain-containing protein</fullName>
    </submittedName>
</protein>
<keyword evidence="4" id="KW-1185">Reference proteome</keyword>
<evidence type="ECO:0000313" key="3">
    <source>
        <dbReference type="EMBL" id="MQS14751.1"/>
    </source>
</evidence>
<dbReference type="Proteomes" id="UP000450000">
    <property type="component" value="Unassembled WGS sequence"/>
</dbReference>
<dbReference type="InterPro" id="IPR005523">
    <property type="entry name" value="DUF317_SPDY"/>
</dbReference>
<dbReference type="OrthoDB" id="3865735at2"/>
<evidence type="ECO:0000256" key="1">
    <source>
        <dbReference type="SAM" id="MobiDB-lite"/>
    </source>
</evidence>
<feature type="compositionally biased region" description="Polar residues" evidence="1">
    <location>
        <begin position="1"/>
        <end position="11"/>
    </location>
</feature>
<gene>
    <name evidence="3" type="ORF">F7Q99_21415</name>
</gene>
<evidence type="ECO:0000313" key="4">
    <source>
        <dbReference type="Proteomes" id="UP000450000"/>
    </source>
</evidence>
<comment type="caution">
    <text evidence="3">The sequence shown here is derived from an EMBL/GenBank/DDBJ whole genome shotgun (WGS) entry which is preliminary data.</text>
</comment>
<feature type="region of interest" description="Disordered" evidence="1">
    <location>
        <begin position="121"/>
        <end position="143"/>
    </location>
</feature>
<dbReference type="RefSeq" id="WP_153466470.1">
    <property type="nucleotide sequence ID" value="NZ_WBOF01000001.1"/>
</dbReference>
<feature type="region of interest" description="Disordered" evidence="1">
    <location>
        <begin position="1"/>
        <end position="35"/>
    </location>
</feature>
<sequence length="143" mass="15359">MASGAGSSQDKNTPDLITAPLRQAGWQRLPETPAGLPPSELLGFVSPDGLATVRQPSIQQGEEPGLHGRTAWEITAGPPGADWTAAFSSAMPDHLLATATRWLASPRPVFRDQRDLAPESLEHLRVVSRSTPSGDGEHRRPQR</sequence>
<dbReference type="EMBL" id="WBOF01000001">
    <property type="protein sequence ID" value="MQS14751.1"/>
    <property type="molecule type" value="Genomic_DNA"/>
</dbReference>
<name>A0A6N7KTI6_9ACTN</name>
<organism evidence="3 4">
    <name type="scientific">Streptomyces kaniharaensis</name>
    <dbReference type="NCBI Taxonomy" id="212423"/>
    <lineage>
        <taxon>Bacteria</taxon>
        <taxon>Bacillati</taxon>
        <taxon>Actinomycetota</taxon>
        <taxon>Actinomycetes</taxon>
        <taxon>Kitasatosporales</taxon>
        <taxon>Streptomycetaceae</taxon>
        <taxon>Streptomyces</taxon>
    </lineage>
</organism>
<dbReference type="AlphaFoldDB" id="A0A6N7KTI6"/>
<feature type="domain" description="DUF317" evidence="2">
    <location>
        <begin position="46"/>
        <end position="109"/>
    </location>
</feature>
<dbReference type="Pfam" id="PF03771">
    <property type="entry name" value="SPDY"/>
    <property type="match status" value="1"/>
</dbReference>